<organism evidence="2 3">
    <name type="scientific">Paramuricea clavata</name>
    <name type="common">Red gorgonian</name>
    <name type="synonym">Violescent sea-whip</name>
    <dbReference type="NCBI Taxonomy" id="317549"/>
    <lineage>
        <taxon>Eukaryota</taxon>
        <taxon>Metazoa</taxon>
        <taxon>Cnidaria</taxon>
        <taxon>Anthozoa</taxon>
        <taxon>Octocorallia</taxon>
        <taxon>Malacalcyonacea</taxon>
        <taxon>Plexauridae</taxon>
        <taxon>Paramuricea</taxon>
    </lineage>
</organism>
<dbReference type="PANTHER" id="PTHR47331:SF1">
    <property type="entry name" value="GAG-LIKE PROTEIN"/>
    <property type="match status" value="1"/>
</dbReference>
<feature type="compositionally biased region" description="Basic and acidic residues" evidence="1">
    <location>
        <begin position="271"/>
        <end position="297"/>
    </location>
</feature>
<reference evidence="2" key="1">
    <citation type="submission" date="2020-04" db="EMBL/GenBank/DDBJ databases">
        <authorList>
            <person name="Alioto T."/>
            <person name="Alioto T."/>
            <person name="Gomez Garrido J."/>
        </authorList>
    </citation>
    <scope>NUCLEOTIDE SEQUENCE</scope>
    <source>
        <strain evidence="2">A484AB</strain>
    </source>
</reference>
<feature type="compositionally biased region" description="Basic and acidic residues" evidence="1">
    <location>
        <begin position="253"/>
        <end position="264"/>
    </location>
</feature>
<proteinExistence type="predicted"/>
<dbReference type="OrthoDB" id="7762859at2759"/>
<dbReference type="PANTHER" id="PTHR47331">
    <property type="entry name" value="PHD-TYPE DOMAIN-CONTAINING PROTEIN"/>
    <property type="match status" value="1"/>
</dbReference>
<evidence type="ECO:0000313" key="2">
    <source>
        <dbReference type="EMBL" id="CAB3989368.1"/>
    </source>
</evidence>
<dbReference type="EMBL" id="CACRXK020001476">
    <property type="protein sequence ID" value="CAB3989368.1"/>
    <property type="molecule type" value="Genomic_DNA"/>
</dbReference>
<dbReference type="AlphaFoldDB" id="A0A6S7GBI5"/>
<sequence>MLQRQGIPKPQPVKFRGDPAQFPVFKKRVEVWLNEREFDEREKITRLLSFVEGDARDAIEHCELKSNEVLKDNENYKHEINASSNVERVVDRLPMHMQIEWVKKLPKICDETKLNPTLQHVLELVERQLRIMNDPQYGHILTTKRKPIDPKNRLPKPSPKPPLQNQISTLTTNLENSGLCPCCKGKHSLTNCDSFVKKTPEERWEIVKNLKLCHLCLASGHMKAQCISTTICKCKATYKHHPLLHRRISPPKDNSKFQSNDRESSNTTQRQPEKDKEKPERAAGSEPPKSKFGKDSQQDSMASYTTMTQGKENHVLLHVVPVKVLTKDGNSVTTYGLLDNASRGTIVDAKLAEKLNVKGTKQSIAVTTVLGTQECEFESVSLLLQAAEAADSDPILEVSEGLVKKLDMNERILPNEIDCQGYEHLADITMPEVELKRIL</sequence>
<name>A0A6S7GBI5_PARCT</name>
<feature type="region of interest" description="Disordered" evidence="1">
    <location>
        <begin position="143"/>
        <end position="164"/>
    </location>
</feature>
<evidence type="ECO:0000313" key="3">
    <source>
        <dbReference type="Proteomes" id="UP001152795"/>
    </source>
</evidence>
<protein>
    <submittedName>
        <fullName evidence="2">Uncharacterized protein</fullName>
    </submittedName>
</protein>
<feature type="region of interest" description="Disordered" evidence="1">
    <location>
        <begin position="245"/>
        <end position="303"/>
    </location>
</feature>
<keyword evidence="3" id="KW-1185">Reference proteome</keyword>
<evidence type="ECO:0000256" key="1">
    <source>
        <dbReference type="SAM" id="MobiDB-lite"/>
    </source>
</evidence>
<accession>A0A6S7GBI5</accession>
<comment type="caution">
    <text evidence="2">The sequence shown here is derived from an EMBL/GenBank/DDBJ whole genome shotgun (WGS) entry which is preliminary data.</text>
</comment>
<dbReference type="Proteomes" id="UP001152795">
    <property type="component" value="Unassembled WGS sequence"/>
</dbReference>
<gene>
    <name evidence="2" type="ORF">PACLA_8A016130</name>
</gene>